<evidence type="ECO:0000313" key="2">
    <source>
        <dbReference type="EMBL" id="BAT88659.1"/>
    </source>
</evidence>
<keyword evidence="3" id="KW-1185">Reference proteome</keyword>
<keyword evidence="1" id="KW-0812">Transmembrane</keyword>
<proteinExistence type="predicted"/>
<protein>
    <submittedName>
        <fullName evidence="2">Uncharacterized protein</fullName>
    </submittedName>
</protein>
<dbReference type="EMBL" id="AP015038">
    <property type="protein sequence ID" value="BAT88659.1"/>
    <property type="molecule type" value="Genomic_DNA"/>
</dbReference>
<gene>
    <name evidence="2" type="primary">Vigan.05G220900</name>
    <name evidence="2" type="ORF">VIGAN_05220900</name>
</gene>
<dbReference type="Proteomes" id="UP000291084">
    <property type="component" value="Chromosome 5"/>
</dbReference>
<name>A0A0S3S768_PHAAN</name>
<keyword evidence="1" id="KW-1133">Transmembrane helix</keyword>
<evidence type="ECO:0000256" key="1">
    <source>
        <dbReference type="SAM" id="Phobius"/>
    </source>
</evidence>
<dbReference type="AlphaFoldDB" id="A0A0S3S768"/>
<evidence type="ECO:0000313" key="3">
    <source>
        <dbReference type="Proteomes" id="UP000291084"/>
    </source>
</evidence>
<organism evidence="2 3">
    <name type="scientific">Vigna angularis var. angularis</name>
    <dbReference type="NCBI Taxonomy" id="157739"/>
    <lineage>
        <taxon>Eukaryota</taxon>
        <taxon>Viridiplantae</taxon>
        <taxon>Streptophyta</taxon>
        <taxon>Embryophyta</taxon>
        <taxon>Tracheophyta</taxon>
        <taxon>Spermatophyta</taxon>
        <taxon>Magnoliopsida</taxon>
        <taxon>eudicotyledons</taxon>
        <taxon>Gunneridae</taxon>
        <taxon>Pentapetalae</taxon>
        <taxon>rosids</taxon>
        <taxon>fabids</taxon>
        <taxon>Fabales</taxon>
        <taxon>Fabaceae</taxon>
        <taxon>Papilionoideae</taxon>
        <taxon>50 kb inversion clade</taxon>
        <taxon>NPAAA clade</taxon>
        <taxon>indigoferoid/millettioid clade</taxon>
        <taxon>Phaseoleae</taxon>
        <taxon>Vigna</taxon>
    </lineage>
</organism>
<accession>A0A0S3S768</accession>
<feature type="transmembrane region" description="Helical" evidence="1">
    <location>
        <begin position="12"/>
        <end position="33"/>
    </location>
</feature>
<sequence>MKNERPPHSCWVHRGCVEACFAGCVIFFLCCWAKPRRLLGVTYPRAGLLLLGRGCCWKMKRGRVLDQLCCHPCACDVLLDAPLHLTWLLAGRVTTPGCCCPCTLSSKLDSVESFPCAPLHFTGC</sequence>
<reference evidence="2 3" key="1">
    <citation type="journal article" date="2015" name="Sci. Rep.">
        <title>The power of single molecule real-time sequencing technology in the de novo assembly of a eukaryotic genome.</title>
        <authorList>
            <person name="Sakai H."/>
            <person name="Naito K."/>
            <person name="Ogiso-Tanaka E."/>
            <person name="Takahashi Y."/>
            <person name="Iseki K."/>
            <person name="Muto C."/>
            <person name="Satou K."/>
            <person name="Teruya K."/>
            <person name="Shiroma A."/>
            <person name="Shimoji M."/>
            <person name="Hirano T."/>
            <person name="Itoh T."/>
            <person name="Kaga A."/>
            <person name="Tomooka N."/>
        </authorList>
    </citation>
    <scope>NUCLEOTIDE SEQUENCE [LARGE SCALE GENOMIC DNA]</scope>
    <source>
        <strain evidence="3">cv. Shumari</strain>
    </source>
</reference>
<keyword evidence="1" id="KW-0472">Membrane</keyword>